<dbReference type="AlphaFoldDB" id="A0AA86PHM6"/>
<evidence type="ECO:0000313" key="2">
    <source>
        <dbReference type="EMBL" id="CAL6115680.1"/>
    </source>
</evidence>
<protein>
    <submittedName>
        <fullName evidence="2">Hypothetical_protein</fullName>
    </submittedName>
</protein>
<evidence type="ECO:0000313" key="1">
    <source>
        <dbReference type="EMBL" id="CAI9936017.1"/>
    </source>
</evidence>
<comment type="caution">
    <text evidence="1">The sequence shown here is derived from an EMBL/GenBank/DDBJ whole genome shotgun (WGS) entry which is preliminary data.</text>
</comment>
<proteinExistence type="predicted"/>
<sequence length="160" mass="18467">MIHIQEFLFKCAQYLFISFEIIKFIAHLHLDHIDEQDIRRQLNHSHKSGPPHRGHPLRGAHTPHALAAPIHTTGSTRTYLDLLFTLFVVSDEYWAVCLKLSVQDYLQKQVFGIRLLEQGCWNNKNIVCWLYDINIFVGTPIQLASYIPFITGGREGISIE</sequence>
<evidence type="ECO:0000313" key="3">
    <source>
        <dbReference type="Proteomes" id="UP001642409"/>
    </source>
</evidence>
<dbReference type="EMBL" id="CAXDID020000903">
    <property type="protein sequence ID" value="CAL6115680.1"/>
    <property type="molecule type" value="Genomic_DNA"/>
</dbReference>
<reference evidence="1" key="1">
    <citation type="submission" date="2023-06" db="EMBL/GenBank/DDBJ databases">
        <authorList>
            <person name="Kurt Z."/>
        </authorList>
    </citation>
    <scope>NUCLEOTIDE SEQUENCE</scope>
</reference>
<reference evidence="2 3" key="2">
    <citation type="submission" date="2024-07" db="EMBL/GenBank/DDBJ databases">
        <authorList>
            <person name="Akdeniz Z."/>
        </authorList>
    </citation>
    <scope>NUCLEOTIDE SEQUENCE [LARGE SCALE GENOMIC DNA]</scope>
</reference>
<name>A0AA86PHM6_9EUKA</name>
<keyword evidence="3" id="KW-1185">Reference proteome</keyword>
<dbReference type="EMBL" id="CATOUU010000629">
    <property type="protein sequence ID" value="CAI9936017.1"/>
    <property type="molecule type" value="Genomic_DNA"/>
</dbReference>
<gene>
    <name evidence="1" type="ORF">HINF_LOCUS23662</name>
    <name evidence="2" type="ORF">HINF_LOCUS78733</name>
</gene>
<organism evidence="1">
    <name type="scientific">Hexamita inflata</name>
    <dbReference type="NCBI Taxonomy" id="28002"/>
    <lineage>
        <taxon>Eukaryota</taxon>
        <taxon>Metamonada</taxon>
        <taxon>Diplomonadida</taxon>
        <taxon>Hexamitidae</taxon>
        <taxon>Hexamitinae</taxon>
        <taxon>Hexamita</taxon>
    </lineage>
</organism>
<accession>A0AA86PHM6</accession>
<dbReference type="Proteomes" id="UP001642409">
    <property type="component" value="Unassembled WGS sequence"/>
</dbReference>